<keyword evidence="3" id="KW-1185">Reference proteome</keyword>
<dbReference type="Proteomes" id="UP001203297">
    <property type="component" value="Unassembled WGS sequence"/>
</dbReference>
<feature type="region of interest" description="Disordered" evidence="1">
    <location>
        <begin position="179"/>
        <end position="212"/>
    </location>
</feature>
<evidence type="ECO:0000313" key="3">
    <source>
        <dbReference type="Proteomes" id="UP001203297"/>
    </source>
</evidence>
<proteinExistence type="predicted"/>
<protein>
    <submittedName>
        <fullName evidence="2">Uncharacterized protein</fullName>
    </submittedName>
</protein>
<organism evidence="2 3">
    <name type="scientific">Multifurca ochricompacta</name>
    <dbReference type="NCBI Taxonomy" id="376703"/>
    <lineage>
        <taxon>Eukaryota</taxon>
        <taxon>Fungi</taxon>
        <taxon>Dikarya</taxon>
        <taxon>Basidiomycota</taxon>
        <taxon>Agaricomycotina</taxon>
        <taxon>Agaricomycetes</taxon>
        <taxon>Russulales</taxon>
        <taxon>Russulaceae</taxon>
        <taxon>Multifurca</taxon>
    </lineage>
</organism>
<evidence type="ECO:0000256" key="1">
    <source>
        <dbReference type="SAM" id="MobiDB-lite"/>
    </source>
</evidence>
<feature type="compositionally biased region" description="Acidic residues" evidence="1">
    <location>
        <begin position="190"/>
        <end position="204"/>
    </location>
</feature>
<reference evidence="2" key="1">
    <citation type="journal article" date="2022" name="New Phytol.">
        <title>Evolutionary transition to the ectomycorrhizal habit in the genomes of a hyperdiverse lineage of mushroom-forming fungi.</title>
        <authorList>
            <person name="Looney B."/>
            <person name="Miyauchi S."/>
            <person name="Morin E."/>
            <person name="Drula E."/>
            <person name="Courty P.E."/>
            <person name="Kohler A."/>
            <person name="Kuo A."/>
            <person name="LaButti K."/>
            <person name="Pangilinan J."/>
            <person name="Lipzen A."/>
            <person name="Riley R."/>
            <person name="Andreopoulos W."/>
            <person name="He G."/>
            <person name="Johnson J."/>
            <person name="Nolan M."/>
            <person name="Tritt A."/>
            <person name="Barry K.W."/>
            <person name="Grigoriev I.V."/>
            <person name="Nagy L.G."/>
            <person name="Hibbett D."/>
            <person name="Henrissat B."/>
            <person name="Matheny P.B."/>
            <person name="Labbe J."/>
            <person name="Martin F.M."/>
        </authorList>
    </citation>
    <scope>NUCLEOTIDE SEQUENCE</scope>
    <source>
        <strain evidence="2">BPL690</strain>
    </source>
</reference>
<dbReference type="AlphaFoldDB" id="A0AAD4QQL8"/>
<feature type="compositionally biased region" description="Low complexity" evidence="1">
    <location>
        <begin position="10"/>
        <end position="22"/>
    </location>
</feature>
<comment type="caution">
    <text evidence="2">The sequence shown here is derived from an EMBL/GenBank/DDBJ whole genome shotgun (WGS) entry which is preliminary data.</text>
</comment>
<feature type="region of interest" description="Disordered" evidence="1">
    <location>
        <begin position="1"/>
        <end position="26"/>
    </location>
</feature>
<dbReference type="EMBL" id="WTXG01000006">
    <property type="protein sequence ID" value="KAI0305281.1"/>
    <property type="molecule type" value="Genomic_DNA"/>
</dbReference>
<evidence type="ECO:0000313" key="2">
    <source>
        <dbReference type="EMBL" id="KAI0305281.1"/>
    </source>
</evidence>
<sequence length="262" mass="29308">MLAMFAIPHSSSSRSPGGSDTSQPWSKVRAWISRERNRAGRLLQVALGAARAASASTNVVTPTARRTAIENVVWDNRPEAAAAAAAGSRSRDTQPTMFDWVNVHRVEEHQKKVDGALPVTPPQTETTGRIYSVKRKPVPSLEGFHDELLHPSHHTKTAGSDDEKCHEVPYTWPVAFTPLPHHQDFQDNVSDQEDSDQDSYDQETEYMRGDSESEVNVWDRGLLVAEMCNRWGWTLEDVLETLEQPGLEGRRKCSREKGVLRA</sequence>
<gene>
    <name evidence="2" type="ORF">B0F90DRAFT_1924274</name>
</gene>
<name>A0AAD4QQL8_9AGAM</name>
<accession>A0AAD4QQL8</accession>